<dbReference type="EMBL" id="NIVC01000721">
    <property type="protein sequence ID" value="PAA77823.1"/>
    <property type="molecule type" value="Genomic_DNA"/>
</dbReference>
<keyword evidence="3" id="KW-1185">Reference proteome</keyword>
<feature type="region of interest" description="Disordered" evidence="1">
    <location>
        <begin position="80"/>
        <end position="103"/>
    </location>
</feature>
<protein>
    <submittedName>
        <fullName evidence="2">Uncharacterized protein</fullName>
    </submittedName>
</protein>
<sequence>MSGQPSPAAPSAMTLAYHIGADSQSLVLEFNRSNLSLVRQLQCVRMACHSCPGREFDNFNDLYTHLCVCRRDVQQQQLRQRRMSTASASSNHSAEALPLPPPPPQPIQLPPPMLISDAAPVEQVKEVQSGVPLPHPMLLIDNENNLDLSVPMPLPAGVSAAVHSSRGTNWPRGCRSSRGGGGLAKTAGPGSRLSSGGGGGIQRNSWPCKKRFKSVTERLGGYR</sequence>
<feature type="region of interest" description="Disordered" evidence="1">
    <location>
        <begin position="163"/>
        <end position="206"/>
    </location>
</feature>
<proteinExistence type="predicted"/>
<dbReference type="AlphaFoldDB" id="A0A267FVQ0"/>
<evidence type="ECO:0000256" key="1">
    <source>
        <dbReference type="SAM" id="MobiDB-lite"/>
    </source>
</evidence>
<name>A0A267FVQ0_9PLAT</name>
<accession>A0A267FVQ0</accession>
<comment type="caution">
    <text evidence="2">The sequence shown here is derived from an EMBL/GenBank/DDBJ whole genome shotgun (WGS) entry which is preliminary data.</text>
</comment>
<feature type="compositionally biased region" description="Polar residues" evidence="1">
    <location>
        <begin position="83"/>
        <end position="93"/>
    </location>
</feature>
<dbReference type="Proteomes" id="UP000215902">
    <property type="component" value="Unassembled WGS sequence"/>
</dbReference>
<reference evidence="2 3" key="1">
    <citation type="submission" date="2017-06" db="EMBL/GenBank/DDBJ databases">
        <title>A platform for efficient transgenesis in Macrostomum lignano, a flatworm model organism for stem cell research.</title>
        <authorList>
            <person name="Berezikov E."/>
        </authorList>
    </citation>
    <scope>NUCLEOTIDE SEQUENCE [LARGE SCALE GENOMIC DNA]</scope>
    <source>
        <strain evidence="2">DV1</strain>
        <tissue evidence="2">Whole organism</tissue>
    </source>
</reference>
<gene>
    <name evidence="2" type="ORF">BOX15_Mlig002205g2</name>
</gene>
<organism evidence="2 3">
    <name type="scientific">Macrostomum lignano</name>
    <dbReference type="NCBI Taxonomy" id="282301"/>
    <lineage>
        <taxon>Eukaryota</taxon>
        <taxon>Metazoa</taxon>
        <taxon>Spiralia</taxon>
        <taxon>Lophotrochozoa</taxon>
        <taxon>Platyhelminthes</taxon>
        <taxon>Rhabditophora</taxon>
        <taxon>Macrostomorpha</taxon>
        <taxon>Macrostomida</taxon>
        <taxon>Macrostomidae</taxon>
        <taxon>Macrostomum</taxon>
    </lineage>
</organism>
<evidence type="ECO:0000313" key="3">
    <source>
        <dbReference type="Proteomes" id="UP000215902"/>
    </source>
</evidence>
<evidence type="ECO:0000313" key="2">
    <source>
        <dbReference type="EMBL" id="PAA77823.1"/>
    </source>
</evidence>
<feature type="compositionally biased region" description="Low complexity" evidence="1">
    <location>
        <begin position="184"/>
        <end position="194"/>
    </location>
</feature>